<keyword evidence="7" id="KW-0804">Transcription</keyword>
<keyword evidence="6" id="KW-0238">DNA-binding</keyword>
<dbReference type="FunFam" id="1.10.10.10:FF:000051">
    <property type="entry name" value="Fur family transcriptional regulator"/>
    <property type="match status" value="1"/>
</dbReference>
<feature type="binding site" evidence="8">
    <location>
        <position position="143"/>
    </location>
    <ligand>
        <name>Zn(2+)</name>
        <dbReference type="ChEBI" id="CHEBI:29105"/>
    </ligand>
</feature>
<dbReference type="Pfam" id="PF01475">
    <property type="entry name" value="FUR"/>
    <property type="match status" value="1"/>
</dbReference>
<organism evidence="10 11">
    <name type="scientific">Paenibacillus polymyxa</name>
    <name type="common">Bacillus polymyxa</name>
    <dbReference type="NCBI Taxonomy" id="1406"/>
    <lineage>
        <taxon>Bacteria</taxon>
        <taxon>Bacillati</taxon>
        <taxon>Bacillota</taxon>
        <taxon>Bacilli</taxon>
        <taxon>Bacillales</taxon>
        <taxon>Paenibacillaceae</taxon>
        <taxon>Paenibacillus</taxon>
    </lineage>
</organism>
<protein>
    <submittedName>
        <fullName evidence="10">Fur family transcriptional regulator</fullName>
    </submittedName>
</protein>
<evidence type="ECO:0000313" key="10">
    <source>
        <dbReference type="EMBL" id="URJ51457.2"/>
    </source>
</evidence>
<sequence>MEARIEKIKQQLQSQGYKLTPQREATVRVLLENEDDHLSAEDVFMLVKEKAPEIGLATVYRTLELLSELHVVEKINFGDGVARYDLRGDTTKHHHHHLICVQCGSVDEILEDWLGPLEERLEREYNFTVVDHRLDFHGICYRCKAKNDTTAQKSLGKSKKTNLRTKS</sequence>
<dbReference type="PANTHER" id="PTHR33202">
    <property type="entry name" value="ZINC UPTAKE REGULATION PROTEIN"/>
    <property type="match status" value="1"/>
</dbReference>
<accession>A0AAE9IDJ1</accession>
<keyword evidence="2" id="KW-0678">Repressor</keyword>
<dbReference type="GO" id="GO:0003700">
    <property type="term" value="F:DNA-binding transcription factor activity"/>
    <property type="evidence" value="ECO:0007669"/>
    <property type="project" value="InterPro"/>
</dbReference>
<comment type="cofactor">
    <cofactor evidence="9">
        <name>Mn(2+)</name>
        <dbReference type="ChEBI" id="CHEBI:29035"/>
    </cofactor>
    <cofactor evidence="9">
        <name>Fe(2+)</name>
        <dbReference type="ChEBI" id="CHEBI:29033"/>
    </cofactor>
    <text evidence="9">Binds 1 Mn(2+) or Fe(2+) ion per subunit.</text>
</comment>
<feature type="binding site" evidence="8">
    <location>
        <position position="103"/>
    </location>
    <ligand>
        <name>Zn(2+)</name>
        <dbReference type="ChEBI" id="CHEBI:29105"/>
    </ligand>
</feature>
<dbReference type="PANTHER" id="PTHR33202:SF7">
    <property type="entry name" value="FERRIC UPTAKE REGULATION PROTEIN"/>
    <property type="match status" value="1"/>
</dbReference>
<evidence type="ECO:0000313" key="11">
    <source>
        <dbReference type="Proteomes" id="UP001055784"/>
    </source>
</evidence>
<evidence type="ECO:0000256" key="4">
    <source>
        <dbReference type="ARBA" id="ARBA00022833"/>
    </source>
</evidence>
<keyword evidence="5" id="KW-0805">Transcription regulation</keyword>
<dbReference type="GO" id="GO:0000976">
    <property type="term" value="F:transcription cis-regulatory region binding"/>
    <property type="evidence" value="ECO:0007669"/>
    <property type="project" value="TreeGrafter"/>
</dbReference>
<dbReference type="Proteomes" id="UP001055784">
    <property type="component" value="Chromosome"/>
</dbReference>
<name>A0AAE9IDJ1_PAEPO</name>
<dbReference type="EMBL" id="CP097770">
    <property type="protein sequence ID" value="URJ51457.2"/>
    <property type="molecule type" value="Genomic_DNA"/>
</dbReference>
<feature type="binding site" evidence="9">
    <location>
        <position position="94"/>
    </location>
    <ligand>
        <name>Fe cation</name>
        <dbReference type="ChEBI" id="CHEBI:24875"/>
    </ligand>
</feature>
<evidence type="ECO:0000256" key="6">
    <source>
        <dbReference type="ARBA" id="ARBA00023125"/>
    </source>
</evidence>
<keyword evidence="3 8" id="KW-0479">Metal-binding</keyword>
<dbReference type="Gene3D" id="3.30.1490.190">
    <property type="match status" value="1"/>
</dbReference>
<dbReference type="GO" id="GO:0008270">
    <property type="term" value="F:zinc ion binding"/>
    <property type="evidence" value="ECO:0007669"/>
    <property type="project" value="TreeGrafter"/>
</dbReference>
<dbReference type="InterPro" id="IPR036388">
    <property type="entry name" value="WH-like_DNA-bd_sf"/>
</dbReference>
<dbReference type="CDD" id="cd07153">
    <property type="entry name" value="Fur_like"/>
    <property type="match status" value="1"/>
</dbReference>
<keyword evidence="9" id="KW-0408">Iron</keyword>
<dbReference type="SUPFAM" id="SSF46785">
    <property type="entry name" value="Winged helix' DNA-binding domain"/>
    <property type="match status" value="1"/>
</dbReference>
<gene>
    <name evidence="10" type="ORF">MF626_000876</name>
</gene>
<comment type="similarity">
    <text evidence="1">Belongs to the Fur family.</text>
</comment>
<proteinExistence type="inferred from homology"/>
<feature type="binding site" evidence="9">
    <location>
        <position position="132"/>
    </location>
    <ligand>
        <name>Fe cation</name>
        <dbReference type="ChEBI" id="CHEBI:24875"/>
    </ligand>
</feature>
<evidence type="ECO:0000256" key="7">
    <source>
        <dbReference type="ARBA" id="ARBA00023163"/>
    </source>
</evidence>
<evidence type="ECO:0000256" key="5">
    <source>
        <dbReference type="ARBA" id="ARBA00023015"/>
    </source>
</evidence>
<dbReference type="InterPro" id="IPR002481">
    <property type="entry name" value="FUR"/>
</dbReference>
<feature type="binding site" evidence="8">
    <location>
        <position position="100"/>
    </location>
    <ligand>
        <name>Zn(2+)</name>
        <dbReference type="ChEBI" id="CHEBI:29105"/>
    </ligand>
</feature>
<feature type="binding site" evidence="8">
    <location>
        <position position="140"/>
    </location>
    <ligand>
        <name>Zn(2+)</name>
        <dbReference type="ChEBI" id="CHEBI:29105"/>
    </ligand>
</feature>
<keyword evidence="4 8" id="KW-0862">Zinc</keyword>
<reference evidence="10" key="1">
    <citation type="submission" date="2022-11" db="EMBL/GenBank/DDBJ databases">
        <authorList>
            <person name="Vasilchenko N.G."/>
            <person name="Prazdnova E.V."/>
            <person name="Gorovtsov A.V."/>
            <person name="Chistyakov V.A."/>
            <person name="Pak M.L."/>
        </authorList>
    </citation>
    <scope>NUCLEOTIDE SEQUENCE</scope>
    <source>
        <strain evidence="10">R 4.5</strain>
    </source>
</reference>
<evidence type="ECO:0000256" key="8">
    <source>
        <dbReference type="PIRSR" id="PIRSR602481-1"/>
    </source>
</evidence>
<dbReference type="InterPro" id="IPR036390">
    <property type="entry name" value="WH_DNA-bd_sf"/>
</dbReference>
<evidence type="ECO:0000256" key="1">
    <source>
        <dbReference type="ARBA" id="ARBA00007957"/>
    </source>
</evidence>
<dbReference type="GO" id="GO:0045892">
    <property type="term" value="P:negative regulation of DNA-templated transcription"/>
    <property type="evidence" value="ECO:0007669"/>
    <property type="project" value="TreeGrafter"/>
</dbReference>
<dbReference type="InterPro" id="IPR043135">
    <property type="entry name" value="Fur_C"/>
</dbReference>
<evidence type="ECO:0000256" key="2">
    <source>
        <dbReference type="ARBA" id="ARBA00022491"/>
    </source>
</evidence>
<dbReference type="GO" id="GO:1900376">
    <property type="term" value="P:regulation of secondary metabolite biosynthetic process"/>
    <property type="evidence" value="ECO:0007669"/>
    <property type="project" value="TreeGrafter"/>
</dbReference>
<evidence type="ECO:0000256" key="9">
    <source>
        <dbReference type="PIRSR" id="PIRSR602481-2"/>
    </source>
</evidence>
<dbReference type="AlphaFoldDB" id="A0AAE9IDJ1"/>
<comment type="cofactor">
    <cofactor evidence="8">
        <name>Zn(2+)</name>
        <dbReference type="ChEBI" id="CHEBI:29105"/>
    </cofactor>
    <text evidence="8">Binds 1 zinc ion per subunit.</text>
</comment>
<dbReference type="Gene3D" id="1.10.10.10">
    <property type="entry name" value="Winged helix-like DNA-binding domain superfamily/Winged helix DNA-binding domain"/>
    <property type="match status" value="1"/>
</dbReference>
<evidence type="ECO:0000256" key="3">
    <source>
        <dbReference type="ARBA" id="ARBA00022723"/>
    </source>
</evidence>